<evidence type="ECO:0000259" key="3">
    <source>
        <dbReference type="PROSITE" id="PS51186"/>
    </source>
</evidence>
<reference evidence="4 6" key="1">
    <citation type="journal article" date="2008" name="Science">
        <title>The Physcomitrella genome reveals evolutionary insights into the conquest of land by plants.</title>
        <authorList>
            <person name="Rensing S."/>
            <person name="Lang D."/>
            <person name="Zimmer A."/>
            <person name="Terry A."/>
            <person name="Salamov A."/>
            <person name="Shapiro H."/>
            <person name="Nishiyama T."/>
            <person name="Perroud P.-F."/>
            <person name="Lindquist E."/>
            <person name="Kamisugi Y."/>
            <person name="Tanahashi T."/>
            <person name="Sakakibara K."/>
            <person name="Fujita T."/>
            <person name="Oishi K."/>
            <person name="Shin-I T."/>
            <person name="Kuroki Y."/>
            <person name="Toyoda A."/>
            <person name="Suzuki Y."/>
            <person name="Hashimoto A."/>
            <person name="Yamaguchi K."/>
            <person name="Sugano A."/>
            <person name="Kohara Y."/>
            <person name="Fujiyama A."/>
            <person name="Anterola A."/>
            <person name="Aoki S."/>
            <person name="Ashton N."/>
            <person name="Barbazuk W.B."/>
            <person name="Barker E."/>
            <person name="Bennetzen J."/>
            <person name="Bezanilla M."/>
            <person name="Blankenship R."/>
            <person name="Cho S.H."/>
            <person name="Dutcher S."/>
            <person name="Estelle M."/>
            <person name="Fawcett J.A."/>
            <person name="Gundlach H."/>
            <person name="Hanada K."/>
            <person name="Heyl A."/>
            <person name="Hicks K.A."/>
            <person name="Hugh J."/>
            <person name="Lohr M."/>
            <person name="Mayer K."/>
            <person name="Melkozernov A."/>
            <person name="Murata T."/>
            <person name="Nelson D."/>
            <person name="Pils B."/>
            <person name="Prigge M."/>
            <person name="Reiss B."/>
            <person name="Renner T."/>
            <person name="Rombauts S."/>
            <person name="Rushton P."/>
            <person name="Sanderfoot A."/>
            <person name="Schween G."/>
            <person name="Shiu S.-H."/>
            <person name="Stueber K."/>
            <person name="Theodoulou F.L."/>
            <person name="Tu H."/>
            <person name="Van de Peer Y."/>
            <person name="Verrier P.J."/>
            <person name="Waters E."/>
            <person name="Wood A."/>
            <person name="Yang L."/>
            <person name="Cove D."/>
            <person name="Cuming A."/>
            <person name="Hasebe M."/>
            <person name="Lucas S."/>
            <person name="Mishler D.B."/>
            <person name="Reski R."/>
            <person name="Grigoriev I."/>
            <person name="Quatrano R.S."/>
            <person name="Boore J.L."/>
        </authorList>
    </citation>
    <scope>NUCLEOTIDE SEQUENCE [LARGE SCALE GENOMIC DNA]</scope>
    <source>
        <strain evidence="5 6">cv. Gransden 2004</strain>
    </source>
</reference>
<feature type="domain" description="N-acetyltransferase" evidence="3">
    <location>
        <begin position="139"/>
        <end position="285"/>
    </location>
</feature>
<dbReference type="CDD" id="cd04301">
    <property type="entry name" value="NAT_SF"/>
    <property type="match status" value="1"/>
</dbReference>
<dbReference type="EnsemblPlants" id="Pp3c3_11210V3.2">
    <property type="protein sequence ID" value="PAC:32944652.CDS.1"/>
    <property type="gene ID" value="Pp3c3_11210"/>
</dbReference>
<dbReference type="InterPro" id="IPR000182">
    <property type="entry name" value="GNAT_dom"/>
</dbReference>
<keyword evidence="1" id="KW-0808">Transferase</keyword>
<dbReference type="PANTHER" id="PTHR43626:SF4">
    <property type="entry name" value="GCN5-RELATED N-ACETYLTRANSFERASE 2, CHLOROPLASTIC"/>
    <property type="match status" value="1"/>
</dbReference>
<dbReference type="RefSeq" id="XP_024370660.1">
    <property type="nucleotide sequence ID" value="XM_024514892.2"/>
</dbReference>
<dbReference type="PANTHER" id="PTHR43626">
    <property type="entry name" value="ACYL-COA N-ACYLTRANSFERASE"/>
    <property type="match status" value="1"/>
</dbReference>
<protein>
    <recommendedName>
        <fullName evidence="3">N-acetyltransferase domain-containing protein</fullName>
    </recommendedName>
</protein>
<dbReference type="Proteomes" id="UP000006727">
    <property type="component" value="Chromosome 3"/>
</dbReference>
<evidence type="ECO:0000313" key="4">
    <source>
        <dbReference type="EMBL" id="PNR57281.1"/>
    </source>
</evidence>
<dbReference type="Gramene" id="Pp3c3_11210V3.1">
    <property type="protein sequence ID" value="PAC:32944651.CDS.1"/>
    <property type="gene ID" value="Pp3c3_11210"/>
</dbReference>
<evidence type="ECO:0000256" key="2">
    <source>
        <dbReference type="ARBA" id="ARBA00023315"/>
    </source>
</evidence>
<evidence type="ECO:0000313" key="6">
    <source>
        <dbReference type="Proteomes" id="UP000006727"/>
    </source>
</evidence>
<organism evidence="4">
    <name type="scientific">Physcomitrium patens</name>
    <name type="common">Spreading-leaved earth moss</name>
    <name type="synonym">Physcomitrella patens</name>
    <dbReference type="NCBI Taxonomy" id="3218"/>
    <lineage>
        <taxon>Eukaryota</taxon>
        <taxon>Viridiplantae</taxon>
        <taxon>Streptophyta</taxon>
        <taxon>Embryophyta</taxon>
        <taxon>Bryophyta</taxon>
        <taxon>Bryophytina</taxon>
        <taxon>Bryopsida</taxon>
        <taxon>Funariidae</taxon>
        <taxon>Funariales</taxon>
        <taxon>Funariaceae</taxon>
        <taxon>Physcomitrium</taxon>
    </lineage>
</organism>
<name>A9SFY0_PHYPA</name>
<accession>A9SFY0</accession>
<dbReference type="Gramene" id="Pp3c3_11210V3.2">
    <property type="protein sequence ID" value="PAC:32944652.CDS.1"/>
    <property type="gene ID" value="Pp3c3_11210"/>
</dbReference>
<dbReference type="InterPro" id="IPR045039">
    <property type="entry name" value="NSI-like"/>
</dbReference>
<gene>
    <name evidence="5" type="primary">LOC112280006</name>
    <name evidence="4" type="ORF">PHYPA_004275</name>
</gene>
<dbReference type="Gene3D" id="3.40.630.30">
    <property type="match status" value="1"/>
</dbReference>
<reference evidence="4 6" key="2">
    <citation type="journal article" date="2018" name="Plant J.">
        <title>The Physcomitrella patens chromosome-scale assembly reveals moss genome structure and evolution.</title>
        <authorList>
            <person name="Lang D."/>
            <person name="Ullrich K.K."/>
            <person name="Murat F."/>
            <person name="Fuchs J."/>
            <person name="Jenkins J."/>
            <person name="Haas F.B."/>
            <person name="Piednoel M."/>
            <person name="Gundlach H."/>
            <person name="Van Bel M."/>
            <person name="Meyberg R."/>
            <person name="Vives C."/>
            <person name="Morata J."/>
            <person name="Symeonidi A."/>
            <person name="Hiss M."/>
            <person name="Muchero W."/>
            <person name="Kamisugi Y."/>
            <person name="Saleh O."/>
            <person name="Blanc G."/>
            <person name="Decker E.L."/>
            <person name="van Gessel N."/>
            <person name="Grimwood J."/>
            <person name="Hayes R.D."/>
            <person name="Graham S.W."/>
            <person name="Gunter L.E."/>
            <person name="McDaniel S.F."/>
            <person name="Hoernstein S.N.W."/>
            <person name="Larsson A."/>
            <person name="Li F.W."/>
            <person name="Perroud P.F."/>
            <person name="Phillips J."/>
            <person name="Ranjan P."/>
            <person name="Rokshar D.S."/>
            <person name="Rothfels C.J."/>
            <person name="Schneider L."/>
            <person name="Shu S."/>
            <person name="Stevenson D.W."/>
            <person name="Thummler F."/>
            <person name="Tillich M."/>
            <person name="Villarreal Aguilar J.C."/>
            <person name="Widiez T."/>
            <person name="Wong G.K."/>
            <person name="Wymore A."/>
            <person name="Zhang Y."/>
            <person name="Zimmer A.D."/>
            <person name="Quatrano R.S."/>
            <person name="Mayer K.F.X."/>
            <person name="Goodstein D."/>
            <person name="Casacuberta J.M."/>
            <person name="Vandepoele K."/>
            <person name="Reski R."/>
            <person name="Cuming A.C."/>
            <person name="Tuskan G.A."/>
            <person name="Maumus F."/>
            <person name="Salse J."/>
            <person name="Schmutz J."/>
            <person name="Rensing S.A."/>
        </authorList>
    </citation>
    <scope>NUCLEOTIDE SEQUENCE [LARGE SCALE GENOMIC DNA]</scope>
    <source>
        <strain evidence="5 6">cv. Gransden 2004</strain>
    </source>
</reference>
<dbReference type="GeneID" id="112280006"/>
<evidence type="ECO:0000313" key="5">
    <source>
        <dbReference type="EnsemblPlants" id="PAC:32944651.CDS.1"/>
    </source>
</evidence>
<dbReference type="OrthoDB" id="2744543at2759"/>
<dbReference type="EMBL" id="ABEU02000003">
    <property type="protein sequence ID" value="PNR57281.1"/>
    <property type="molecule type" value="Genomic_DNA"/>
</dbReference>
<dbReference type="UniPathway" id="UPA00113">
    <property type="reaction ID" value="UER00529"/>
</dbReference>
<dbReference type="EnsemblPlants" id="Pp3c3_11210V3.1">
    <property type="protein sequence ID" value="PAC:32944651.CDS.1"/>
    <property type="gene ID" value="Pp3c3_11210"/>
</dbReference>
<dbReference type="HOGENOM" id="CLU_919496_0_0_1"/>
<dbReference type="STRING" id="3218.A9SFY0"/>
<dbReference type="GO" id="GO:0008080">
    <property type="term" value="F:N-acetyltransferase activity"/>
    <property type="evidence" value="ECO:0000318"/>
    <property type="project" value="GO_Central"/>
</dbReference>
<evidence type="ECO:0000256" key="1">
    <source>
        <dbReference type="ARBA" id="ARBA00022679"/>
    </source>
</evidence>
<dbReference type="Pfam" id="PF00583">
    <property type="entry name" value="Acetyltransf_1"/>
    <property type="match status" value="1"/>
</dbReference>
<dbReference type="KEGG" id="ppp:112280006"/>
<keyword evidence="6" id="KW-1185">Reference proteome</keyword>
<sequence>MVPGPCSLEASPWHHGLRRADIVSSFGMDAPLGRLTRLSHPRTLKFPLCSKSSVPVQSRCRQFHAERLSSRVPLPSRAINRPGILSVRHHERYRDLLVSTNWKDIDIAELRALLTSTSQNCDQFSKFNPDGSLLQVNPVKLQRAIQHSFIVVAMYIRGELEEDYFPDRPEADTNTRPSQKRTLIAFGRATSDRTLTASIHDVAVAPSLQGEGIGRRLMLRLVRDISRHGICDISVMAGRDTRPFFRACGFGSDVLGSTSMMYTAVEDCSDEESRAPALLVPPPLQESWRAKAARSRKNNVSAV</sequence>
<dbReference type="SUPFAM" id="SSF55729">
    <property type="entry name" value="Acyl-CoA N-acyltransferases (Nat)"/>
    <property type="match status" value="1"/>
</dbReference>
<dbReference type="AlphaFoldDB" id="A9SFY0"/>
<keyword evidence="2" id="KW-0012">Acyltransferase</keyword>
<dbReference type="PaxDb" id="3218-PP1S74_186V6.1"/>
<proteinExistence type="predicted"/>
<dbReference type="eggNOG" id="ENOG502RXWT">
    <property type="taxonomic scope" value="Eukaryota"/>
</dbReference>
<dbReference type="GO" id="GO:0006048">
    <property type="term" value="P:UDP-N-acetylglucosamine biosynthetic process"/>
    <property type="evidence" value="ECO:0007669"/>
    <property type="project" value="UniProtKB-UniPathway"/>
</dbReference>
<dbReference type="PROSITE" id="PS51186">
    <property type="entry name" value="GNAT"/>
    <property type="match status" value="1"/>
</dbReference>
<dbReference type="InterPro" id="IPR016181">
    <property type="entry name" value="Acyl_CoA_acyltransferase"/>
</dbReference>
<reference evidence="5" key="3">
    <citation type="submission" date="2020-12" db="UniProtKB">
        <authorList>
            <consortium name="EnsemblPlants"/>
        </authorList>
    </citation>
    <scope>IDENTIFICATION</scope>
</reference>